<dbReference type="Proteomes" id="UP000694844">
    <property type="component" value="Chromosome 7"/>
</dbReference>
<feature type="coiled-coil region" evidence="4">
    <location>
        <begin position="44"/>
        <end position="100"/>
    </location>
</feature>
<evidence type="ECO:0000256" key="4">
    <source>
        <dbReference type="SAM" id="Coils"/>
    </source>
</evidence>
<organism evidence="7 8">
    <name type="scientific">Crassostrea virginica</name>
    <name type="common">Eastern oyster</name>
    <dbReference type="NCBI Taxonomy" id="6565"/>
    <lineage>
        <taxon>Eukaryota</taxon>
        <taxon>Metazoa</taxon>
        <taxon>Spiralia</taxon>
        <taxon>Lophotrochozoa</taxon>
        <taxon>Mollusca</taxon>
        <taxon>Bivalvia</taxon>
        <taxon>Autobranchia</taxon>
        <taxon>Pteriomorphia</taxon>
        <taxon>Ostreida</taxon>
        <taxon>Ostreoidea</taxon>
        <taxon>Ostreidae</taxon>
        <taxon>Crassostrea</taxon>
    </lineage>
</organism>
<keyword evidence="7" id="KW-1185">Reference proteome</keyword>
<comment type="subcellular location">
    <subcellularLocation>
        <location evidence="1">Secreted</location>
    </subcellularLocation>
</comment>
<evidence type="ECO:0000313" key="7">
    <source>
        <dbReference type="Proteomes" id="UP000694844"/>
    </source>
</evidence>
<dbReference type="SMART" id="SM00110">
    <property type="entry name" value="C1Q"/>
    <property type="match status" value="1"/>
</dbReference>
<dbReference type="InterPro" id="IPR050822">
    <property type="entry name" value="Cerebellin_Synaptic_Org"/>
</dbReference>
<dbReference type="OrthoDB" id="6151356at2759"/>
<dbReference type="PANTHER" id="PTHR22923:SF116">
    <property type="entry name" value="C1Q DOMAIN-CONTAINING PROTEIN"/>
    <property type="match status" value="1"/>
</dbReference>
<sequence>MALLKNATIYVLFVLTFYPNKFVSADTNENMYANRDLILEMKKIKELETLVIFQNKRIAALEKHFTDLKWASKTDLGTIVRKQNDQIDQFKGRIHKLEIMLEVHENVSVRTNMSKSDENYINTDISLIKEACTSPQQRKFPRKRVAFFAYLSSRTPDLTAYKTLTFDTVITNVGNAYNPKAGVFIAPQSGLYVFTWTIRINRNNYHPTELVVDNKIVNSIYLNPHNTVDSSVSSTSVVNVKKSSKVLIRTSSADNNGYIFSDDYGRSSFAGWKLM</sequence>
<dbReference type="InterPro" id="IPR008983">
    <property type="entry name" value="Tumour_necrosis_fac-like_dom"/>
</dbReference>
<accession>A0A8B8ARR7</accession>
<dbReference type="Gene3D" id="2.60.120.40">
    <property type="match status" value="1"/>
</dbReference>
<protein>
    <submittedName>
        <fullName evidence="8">Heavy metal-binding protein HIP-like</fullName>
    </submittedName>
</protein>
<evidence type="ECO:0000256" key="5">
    <source>
        <dbReference type="SAM" id="SignalP"/>
    </source>
</evidence>
<dbReference type="GO" id="GO:0005576">
    <property type="term" value="C:extracellular region"/>
    <property type="evidence" value="ECO:0007669"/>
    <property type="project" value="UniProtKB-SubCell"/>
</dbReference>
<reference evidence="8" key="1">
    <citation type="submission" date="2025-08" db="UniProtKB">
        <authorList>
            <consortium name="RefSeq"/>
        </authorList>
    </citation>
    <scope>IDENTIFICATION</scope>
    <source>
        <tissue evidence="8">Whole sample</tissue>
    </source>
</reference>
<keyword evidence="4" id="KW-0175">Coiled coil</keyword>
<dbReference type="SUPFAM" id="SSF49842">
    <property type="entry name" value="TNF-like"/>
    <property type="match status" value="1"/>
</dbReference>
<gene>
    <name evidence="8" type="primary">LOC111104291</name>
</gene>
<dbReference type="PRINTS" id="PR00007">
    <property type="entry name" value="COMPLEMNTC1Q"/>
</dbReference>
<evidence type="ECO:0000313" key="8">
    <source>
        <dbReference type="RefSeq" id="XP_022293865.1"/>
    </source>
</evidence>
<proteinExistence type="predicted"/>
<feature type="signal peptide" evidence="5">
    <location>
        <begin position="1"/>
        <end position="25"/>
    </location>
</feature>
<dbReference type="AlphaFoldDB" id="A0A8B8ARR7"/>
<dbReference type="KEGG" id="cvn:111104291"/>
<keyword evidence="3 5" id="KW-0732">Signal</keyword>
<evidence type="ECO:0000259" key="6">
    <source>
        <dbReference type="PROSITE" id="PS50871"/>
    </source>
</evidence>
<evidence type="ECO:0000256" key="3">
    <source>
        <dbReference type="ARBA" id="ARBA00022729"/>
    </source>
</evidence>
<dbReference type="PROSITE" id="PS50871">
    <property type="entry name" value="C1Q"/>
    <property type="match status" value="1"/>
</dbReference>
<dbReference type="RefSeq" id="XP_022293865.1">
    <property type="nucleotide sequence ID" value="XM_022438157.1"/>
</dbReference>
<evidence type="ECO:0000256" key="1">
    <source>
        <dbReference type="ARBA" id="ARBA00004613"/>
    </source>
</evidence>
<name>A0A8B8ARR7_CRAVI</name>
<feature type="chain" id="PRO_5034537005" evidence="5">
    <location>
        <begin position="26"/>
        <end position="275"/>
    </location>
</feature>
<dbReference type="PANTHER" id="PTHR22923">
    <property type="entry name" value="CEREBELLIN-RELATED"/>
    <property type="match status" value="1"/>
</dbReference>
<evidence type="ECO:0000256" key="2">
    <source>
        <dbReference type="ARBA" id="ARBA00022525"/>
    </source>
</evidence>
<keyword evidence="2" id="KW-0964">Secreted</keyword>
<dbReference type="GeneID" id="111104291"/>
<feature type="domain" description="C1q" evidence="6">
    <location>
        <begin position="140"/>
        <end position="275"/>
    </location>
</feature>
<dbReference type="Pfam" id="PF00386">
    <property type="entry name" value="C1q"/>
    <property type="match status" value="1"/>
</dbReference>
<dbReference type="InterPro" id="IPR001073">
    <property type="entry name" value="C1q_dom"/>
</dbReference>